<dbReference type="InterPro" id="IPR042070">
    <property type="entry name" value="PucR_C-HTH_sf"/>
</dbReference>
<evidence type="ECO:0000259" key="3">
    <source>
        <dbReference type="Pfam" id="PF07905"/>
    </source>
</evidence>
<organism evidence="6 7">
    <name type="scientific">Kitasatospora paranensis</name>
    <dbReference type="NCBI Taxonomy" id="258053"/>
    <lineage>
        <taxon>Bacteria</taxon>
        <taxon>Bacillati</taxon>
        <taxon>Actinomycetota</taxon>
        <taxon>Actinomycetes</taxon>
        <taxon>Kitasatosporales</taxon>
        <taxon>Streptomycetaceae</taxon>
        <taxon>Kitasatospora</taxon>
    </lineage>
</organism>
<gene>
    <name evidence="6" type="ORF">ACFQMG_27100</name>
</gene>
<feature type="domain" description="PucR C-terminal helix-turn-helix" evidence="4">
    <location>
        <begin position="349"/>
        <end position="404"/>
    </location>
</feature>
<evidence type="ECO:0000256" key="2">
    <source>
        <dbReference type="SAM" id="MobiDB-lite"/>
    </source>
</evidence>
<evidence type="ECO:0000256" key="1">
    <source>
        <dbReference type="ARBA" id="ARBA00006754"/>
    </source>
</evidence>
<feature type="domain" description="Purine catabolism PurC-like" evidence="3">
    <location>
        <begin position="8"/>
        <end position="130"/>
    </location>
</feature>
<proteinExistence type="inferred from homology"/>
<evidence type="ECO:0000259" key="5">
    <source>
        <dbReference type="Pfam" id="PF17853"/>
    </source>
</evidence>
<evidence type="ECO:0000313" key="6">
    <source>
        <dbReference type="EMBL" id="MFC7183218.1"/>
    </source>
</evidence>
<dbReference type="InterPro" id="IPR041522">
    <property type="entry name" value="CdaR_GGDEF"/>
</dbReference>
<accession>A0ABW2G7C9</accession>
<dbReference type="RefSeq" id="WP_345708018.1">
    <property type="nucleotide sequence ID" value="NZ_BAABKV010000001.1"/>
</dbReference>
<dbReference type="InterPro" id="IPR051448">
    <property type="entry name" value="CdaR-like_regulators"/>
</dbReference>
<evidence type="ECO:0000313" key="7">
    <source>
        <dbReference type="Proteomes" id="UP001596435"/>
    </source>
</evidence>
<dbReference type="PANTHER" id="PTHR33744:SF1">
    <property type="entry name" value="DNA-BINDING TRANSCRIPTIONAL ACTIVATOR ADER"/>
    <property type="match status" value="1"/>
</dbReference>
<comment type="similarity">
    <text evidence="1">Belongs to the CdaR family.</text>
</comment>
<dbReference type="Pfam" id="PF17853">
    <property type="entry name" value="GGDEF_2"/>
    <property type="match status" value="1"/>
</dbReference>
<sequence length="462" mass="48583">MPALTVREILAFDVLGPAAPVLLAGRAGLDRTVRWVHSSEVYEGCAFLYGGELLLTNGYGLARASADRQRGYVRELAARSAAALFVEVGRALPEMPPPVTAECERVGVPLVALRRVVPFVRIAEAVNTAIVSLSLAERTTRRFRGSAHTAPGSAEHGRALLADLLDGAAVGRAEAAARAELAGFRVPDGHRVIGLAARGLPEAVAARVVAVPAGRSGAAALTAELDGGLSALLAVAPGPDPVRAVRDALRAVAPPAAVVGLGPSVPAEAGWERFGESLREAATTLELAVTVPSAEPGRPGPGEPCVATARALTLERELTRSGGRERWSRLAEDALGPLLDWESRHPSDLVRTLEVHLRHGCSPTRTAALLHIGRQSLYQRLERIEGLLGIEVDDPELQAELLLAACAFRLLRASREQPAAHRAAQRVGAVAGTRRSAAYSRAVQTNPATQVRSPMPGAARTR</sequence>
<feature type="region of interest" description="Disordered" evidence="2">
    <location>
        <begin position="439"/>
        <end position="462"/>
    </location>
</feature>
<dbReference type="Pfam" id="PF13556">
    <property type="entry name" value="HTH_30"/>
    <property type="match status" value="1"/>
</dbReference>
<keyword evidence="7" id="KW-1185">Reference proteome</keyword>
<dbReference type="EMBL" id="JBHTAJ010000063">
    <property type="protein sequence ID" value="MFC7183218.1"/>
    <property type="molecule type" value="Genomic_DNA"/>
</dbReference>
<dbReference type="Gene3D" id="1.10.10.2840">
    <property type="entry name" value="PucR C-terminal helix-turn-helix domain"/>
    <property type="match status" value="1"/>
</dbReference>
<dbReference type="PANTHER" id="PTHR33744">
    <property type="entry name" value="CARBOHYDRATE DIACID REGULATOR"/>
    <property type="match status" value="1"/>
</dbReference>
<feature type="compositionally biased region" description="Polar residues" evidence="2">
    <location>
        <begin position="442"/>
        <end position="452"/>
    </location>
</feature>
<dbReference type="InterPro" id="IPR025736">
    <property type="entry name" value="PucR_C-HTH_dom"/>
</dbReference>
<reference evidence="7" key="1">
    <citation type="journal article" date="2019" name="Int. J. Syst. Evol. Microbiol.">
        <title>The Global Catalogue of Microorganisms (GCM) 10K type strain sequencing project: providing services to taxonomists for standard genome sequencing and annotation.</title>
        <authorList>
            <consortium name="The Broad Institute Genomics Platform"/>
            <consortium name="The Broad Institute Genome Sequencing Center for Infectious Disease"/>
            <person name="Wu L."/>
            <person name="Ma J."/>
        </authorList>
    </citation>
    <scope>NUCLEOTIDE SEQUENCE [LARGE SCALE GENOMIC DNA]</scope>
    <source>
        <strain evidence="7">CGMCC 1.12859</strain>
    </source>
</reference>
<feature type="domain" description="CdaR GGDEF-like" evidence="5">
    <location>
        <begin position="173"/>
        <end position="286"/>
    </location>
</feature>
<protein>
    <submittedName>
        <fullName evidence="6">PucR family transcriptional regulator</fullName>
    </submittedName>
</protein>
<dbReference type="Pfam" id="PF07905">
    <property type="entry name" value="PucR"/>
    <property type="match status" value="1"/>
</dbReference>
<dbReference type="Proteomes" id="UP001596435">
    <property type="component" value="Unassembled WGS sequence"/>
</dbReference>
<evidence type="ECO:0000259" key="4">
    <source>
        <dbReference type="Pfam" id="PF13556"/>
    </source>
</evidence>
<name>A0ABW2G7C9_9ACTN</name>
<comment type="caution">
    <text evidence="6">The sequence shown here is derived from an EMBL/GenBank/DDBJ whole genome shotgun (WGS) entry which is preliminary data.</text>
</comment>
<dbReference type="InterPro" id="IPR012914">
    <property type="entry name" value="PucR_dom"/>
</dbReference>